<evidence type="ECO:0000313" key="3">
    <source>
        <dbReference type="Proteomes" id="UP000178726"/>
    </source>
</evidence>
<dbReference type="STRING" id="1798689.A3I29_00265"/>
<feature type="transmembrane region" description="Helical" evidence="1">
    <location>
        <begin position="43"/>
        <end position="69"/>
    </location>
</feature>
<feature type="transmembrane region" description="Helical" evidence="1">
    <location>
        <begin position="81"/>
        <end position="104"/>
    </location>
</feature>
<accession>A0A1F6N9B6</accession>
<dbReference type="InterPro" id="IPR043993">
    <property type="entry name" value="T4SS_pilin"/>
</dbReference>
<dbReference type="EMBL" id="MFQK01000047">
    <property type="protein sequence ID" value="OGH80441.1"/>
    <property type="molecule type" value="Genomic_DNA"/>
</dbReference>
<dbReference type="Proteomes" id="UP000178726">
    <property type="component" value="Unassembled WGS sequence"/>
</dbReference>
<dbReference type="Pfam" id="PF18895">
    <property type="entry name" value="T4SS_pilin"/>
    <property type="match status" value="1"/>
</dbReference>
<keyword evidence="1" id="KW-0812">Transmembrane</keyword>
<dbReference type="AlphaFoldDB" id="A0A1F6N9B6"/>
<keyword evidence="1" id="KW-1133">Transmembrane helix</keyword>
<name>A0A1F6N9B6_9BACT</name>
<sequence>MIGVVLSLSPALAGPLSNSMTNLEGALGNTGLEKDLQSTVGTVIKAVLAMVGTIFLVLTIYAGILWMTASGNDEQVTKATGIIKAAIIGLVITMSAYGITFFIASKVGGGGTQTAAPSAGSTAAPTGCCVNGYDGSKYQYCSATIGQGLCETSGYTWRTDKTCQELKIASWCDVIQ</sequence>
<keyword evidence="1" id="KW-0472">Membrane</keyword>
<evidence type="ECO:0000256" key="1">
    <source>
        <dbReference type="SAM" id="Phobius"/>
    </source>
</evidence>
<proteinExistence type="predicted"/>
<protein>
    <submittedName>
        <fullName evidence="2">Uncharacterized protein</fullName>
    </submittedName>
</protein>
<organism evidence="2 3">
    <name type="scientific">Candidatus Magasanikbacteria bacterium RIFCSPLOWO2_02_FULL_44_11</name>
    <dbReference type="NCBI Taxonomy" id="1798689"/>
    <lineage>
        <taxon>Bacteria</taxon>
        <taxon>Candidatus Magasanikiibacteriota</taxon>
    </lineage>
</organism>
<gene>
    <name evidence="2" type="ORF">A3I29_00265</name>
</gene>
<evidence type="ECO:0000313" key="2">
    <source>
        <dbReference type="EMBL" id="OGH80441.1"/>
    </source>
</evidence>
<reference evidence="2 3" key="1">
    <citation type="journal article" date="2016" name="Nat. Commun.">
        <title>Thousands of microbial genomes shed light on interconnected biogeochemical processes in an aquifer system.</title>
        <authorList>
            <person name="Anantharaman K."/>
            <person name="Brown C.T."/>
            <person name="Hug L.A."/>
            <person name="Sharon I."/>
            <person name="Castelle C.J."/>
            <person name="Probst A.J."/>
            <person name="Thomas B.C."/>
            <person name="Singh A."/>
            <person name="Wilkins M.J."/>
            <person name="Karaoz U."/>
            <person name="Brodie E.L."/>
            <person name="Williams K.H."/>
            <person name="Hubbard S.S."/>
            <person name="Banfield J.F."/>
        </authorList>
    </citation>
    <scope>NUCLEOTIDE SEQUENCE [LARGE SCALE GENOMIC DNA]</scope>
</reference>
<comment type="caution">
    <text evidence="2">The sequence shown here is derived from an EMBL/GenBank/DDBJ whole genome shotgun (WGS) entry which is preliminary data.</text>
</comment>